<evidence type="ECO:0000259" key="3">
    <source>
        <dbReference type="Pfam" id="PF22942"/>
    </source>
</evidence>
<dbReference type="Pfam" id="PF22942">
    <property type="entry name" value="DUF7025"/>
    <property type="match status" value="1"/>
</dbReference>
<organism evidence="4 5">
    <name type="scientific">Diaporthe eres</name>
    <name type="common">Phomopsis oblonga</name>
    <dbReference type="NCBI Taxonomy" id="83184"/>
    <lineage>
        <taxon>Eukaryota</taxon>
        <taxon>Fungi</taxon>
        <taxon>Dikarya</taxon>
        <taxon>Ascomycota</taxon>
        <taxon>Pezizomycotina</taxon>
        <taxon>Sordariomycetes</taxon>
        <taxon>Sordariomycetidae</taxon>
        <taxon>Diaporthales</taxon>
        <taxon>Diaporthaceae</taxon>
        <taxon>Diaporthe</taxon>
        <taxon>Diaporthe eres species complex</taxon>
    </lineage>
</organism>
<dbReference type="PANTHER" id="PTHR46411">
    <property type="entry name" value="FAMILY ATPASE, PUTATIVE-RELATED"/>
    <property type="match status" value="1"/>
</dbReference>
<evidence type="ECO:0000256" key="1">
    <source>
        <dbReference type="SAM" id="MobiDB-lite"/>
    </source>
</evidence>
<dbReference type="EMBL" id="JAKNSF020000085">
    <property type="protein sequence ID" value="KAK7718940.1"/>
    <property type="molecule type" value="Genomic_DNA"/>
</dbReference>
<name>A0ABR1NX28_DIAER</name>
<feature type="compositionally biased region" description="Polar residues" evidence="1">
    <location>
        <begin position="59"/>
        <end position="68"/>
    </location>
</feature>
<gene>
    <name evidence="4" type="ORF">SLS63_010353</name>
</gene>
<keyword evidence="2" id="KW-0812">Transmembrane</keyword>
<evidence type="ECO:0000256" key="2">
    <source>
        <dbReference type="SAM" id="Phobius"/>
    </source>
</evidence>
<proteinExistence type="predicted"/>
<dbReference type="SUPFAM" id="SSF52540">
    <property type="entry name" value="P-loop containing nucleoside triphosphate hydrolases"/>
    <property type="match status" value="1"/>
</dbReference>
<dbReference type="InterPro" id="IPR054289">
    <property type="entry name" value="DUF7025"/>
</dbReference>
<keyword evidence="2" id="KW-1133">Transmembrane helix</keyword>
<keyword evidence="5" id="KW-1185">Reference proteome</keyword>
<feature type="transmembrane region" description="Helical" evidence="2">
    <location>
        <begin position="692"/>
        <end position="713"/>
    </location>
</feature>
<accession>A0ABR1NX28</accession>
<reference evidence="4 5" key="1">
    <citation type="submission" date="2024-02" db="EMBL/GenBank/DDBJ databases">
        <title>De novo assembly and annotation of 12 fungi associated with fruit tree decline syndrome in Ontario, Canada.</title>
        <authorList>
            <person name="Sulman M."/>
            <person name="Ellouze W."/>
            <person name="Ilyukhin E."/>
        </authorList>
    </citation>
    <scope>NUCLEOTIDE SEQUENCE [LARGE SCALE GENOMIC DNA]</scope>
    <source>
        <strain evidence="4 5">M169</strain>
    </source>
</reference>
<feature type="region of interest" description="Disordered" evidence="1">
    <location>
        <begin position="59"/>
        <end position="84"/>
    </location>
</feature>
<dbReference type="InterPro" id="IPR027417">
    <property type="entry name" value="P-loop_NTPase"/>
</dbReference>
<feature type="domain" description="DUF7025" evidence="3">
    <location>
        <begin position="241"/>
        <end position="334"/>
    </location>
</feature>
<evidence type="ECO:0000313" key="4">
    <source>
        <dbReference type="EMBL" id="KAK7718940.1"/>
    </source>
</evidence>
<evidence type="ECO:0000313" key="5">
    <source>
        <dbReference type="Proteomes" id="UP001430848"/>
    </source>
</evidence>
<dbReference type="Gene3D" id="3.40.50.300">
    <property type="entry name" value="P-loop containing nucleotide triphosphate hydrolases"/>
    <property type="match status" value="1"/>
</dbReference>
<keyword evidence="2" id="KW-0472">Membrane</keyword>
<dbReference type="Proteomes" id="UP001430848">
    <property type="component" value="Unassembled WGS sequence"/>
</dbReference>
<dbReference type="PANTHER" id="PTHR46411:SF3">
    <property type="entry name" value="AAA+ ATPASE DOMAIN-CONTAINING PROTEIN"/>
    <property type="match status" value="1"/>
</dbReference>
<comment type="caution">
    <text evidence="4">The sequence shown here is derived from an EMBL/GenBank/DDBJ whole genome shotgun (WGS) entry which is preliminary data.</text>
</comment>
<protein>
    <recommendedName>
        <fullName evidence="3">DUF7025 domain-containing protein</fullName>
    </recommendedName>
</protein>
<sequence>MDGTADVTLTERVKTLRNTINDVAYVTSALRSEQGNGITIYQLEMPNNETQVYHFPTGETTIQTQSDTGTEKYDEERTESDMDGSEVLKVEEEVGWRTEVLNLYSTKESDEDVLVFTTAVPPEVRFKQELASRGEKTADRIRTFGIVHKITVENGRTRAHSIEVQHQRLKEILSVIFEGYLDLDPEAPLLEFYPGYEPFIHRWDRLLAAEKAEKDSGGKRALKALTGLLSQELENSFRVYQDFETTGYIDYDHVLLAYKPDDIIIRPKNGILSAGKLIKASKVKKFRGEVLWLQVFVLDWDGETRGYREKTWEISNFEGIRRVSDFDFFPLHTHSESEQIKTHLIKRGEIFDSLCGRQMRTFRGRAKEDAWDESLRGKTIYLSERVIVDAKAYHQFHRSKRSLTPLHGRDDTRLSALFKPGCMNPAADDLQNSPLLSPSPLNETDKMVARPKVKGFALENKSWHKFNIQGLGPISWNHTILESLVLEKEEKGLLVALISEHGLFDDTFDDFVQGKGKVETSLKKALDHCSYWNAVLLIDEADIFLEQRTSDDLQRNELVSKYYKGVLVLTSNRTDSLDAAFESRIDIVLSYPDLTPNARKEIWSNFVKMLPPDDVQLTPEDLIRLSQWVLNGRQIKSAIKTARILASQDKSPLKMKHLVAVLNIRRRGYRLLKPDDNGKTGAEGNLFAVDGMLRWFLAWLLPVLILAAISAVFDRIQKRRAG</sequence>